<keyword evidence="3 8" id="KW-0812">Transmembrane</keyword>
<feature type="compositionally biased region" description="Basic and acidic residues" evidence="7">
    <location>
        <begin position="110"/>
        <end position="138"/>
    </location>
</feature>
<evidence type="ECO:0000313" key="10">
    <source>
        <dbReference type="EMBL" id="KAJ4123325.1"/>
    </source>
</evidence>
<dbReference type="Pfam" id="PF12929">
    <property type="entry name" value="Mid1"/>
    <property type="match status" value="1"/>
</dbReference>
<dbReference type="InterPro" id="IPR010580">
    <property type="entry name" value="ER_stress-assoc"/>
</dbReference>
<dbReference type="Proteomes" id="UP001152024">
    <property type="component" value="Unassembled WGS sequence"/>
</dbReference>
<comment type="caution">
    <text evidence="10">The sequence shown here is derived from an EMBL/GenBank/DDBJ whole genome shotgun (WGS) entry which is preliminary data.</text>
</comment>
<feature type="chain" id="PRO_5045875199" evidence="9">
    <location>
        <begin position="36"/>
        <end position="667"/>
    </location>
</feature>
<evidence type="ECO:0000256" key="8">
    <source>
        <dbReference type="SAM" id="Phobius"/>
    </source>
</evidence>
<proteinExistence type="inferred from homology"/>
<evidence type="ECO:0000256" key="2">
    <source>
        <dbReference type="ARBA" id="ARBA00005500"/>
    </source>
</evidence>
<evidence type="ECO:0000256" key="3">
    <source>
        <dbReference type="ARBA" id="ARBA00022692"/>
    </source>
</evidence>
<evidence type="ECO:0000256" key="1">
    <source>
        <dbReference type="ARBA" id="ARBA00004389"/>
    </source>
</evidence>
<evidence type="ECO:0000256" key="9">
    <source>
        <dbReference type="SAM" id="SignalP"/>
    </source>
</evidence>
<dbReference type="Pfam" id="PF06624">
    <property type="entry name" value="RAMP4"/>
    <property type="match status" value="1"/>
</dbReference>
<keyword evidence="9" id="KW-0732">Signal</keyword>
<comment type="subcellular location">
    <subcellularLocation>
        <location evidence="1">Endoplasmic reticulum membrane</location>
        <topology evidence="1">Single-pass membrane protein</topology>
    </subcellularLocation>
</comment>
<name>A0ABQ8R2C4_FUSEQ</name>
<dbReference type="PANTHER" id="PTHR39142">
    <property type="entry name" value="MID1P"/>
    <property type="match status" value="1"/>
</dbReference>
<feature type="compositionally biased region" description="Polar residues" evidence="7">
    <location>
        <begin position="141"/>
        <end position="152"/>
    </location>
</feature>
<evidence type="ECO:0000256" key="5">
    <source>
        <dbReference type="ARBA" id="ARBA00022989"/>
    </source>
</evidence>
<dbReference type="PANTHER" id="PTHR39142:SF1">
    <property type="entry name" value="AEL197CP"/>
    <property type="match status" value="1"/>
</dbReference>
<feature type="signal peptide" evidence="9">
    <location>
        <begin position="1"/>
        <end position="35"/>
    </location>
</feature>
<dbReference type="InterPro" id="IPR024338">
    <property type="entry name" value="MID1/Yam8"/>
</dbReference>
<gene>
    <name evidence="10" type="primary">MID1</name>
    <name evidence="10" type="ORF">NW768_009859</name>
</gene>
<keyword evidence="11" id="KW-1185">Reference proteome</keyword>
<feature type="transmembrane region" description="Helical" evidence="8">
    <location>
        <begin position="642"/>
        <end position="662"/>
    </location>
</feature>
<evidence type="ECO:0000256" key="6">
    <source>
        <dbReference type="ARBA" id="ARBA00023136"/>
    </source>
</evidence>
<accession>A0ABQ8R2C4</accession>
<evidence type="ECO:0000256" key="7">
    <source>
        <dbReference type="SAM" id="MobiDB-lite"/>
    </source>
</evidence>
<reference evidence="10" key="1">
    <citation type="submission" date="2022-09" db="EMBL/GenBank/DDBJ databases">
        <title>Fusarium specimens isolated from Avocado Roots.</title>
        <authorList>
            <person name="Stajich J."/>
            <person name="Roper C."/>
            <person name="Heimlech-Rivalta G."/>
        </authorList>
    </citation>
    <scope>NUCLEOTIDE SEQUENCE</scope>
    <source>
        <strain evidence="10">CF00095</strain>
    </source>
</reference>
<keyword evidence="5 8" id="KW-1133">Transmembrane helix</keyword>
<protein>
    <submittedName>
        <fullName evidence="10">Stretch-activated cation channel mid1</fullName>
    </submittedName>
</protein>
<sequence length="667" mass="73735">MIPNAPIIRLATSTITYTLALVLSLLLCASGSADATELSHDSVFDTELLIERSDASDLIYEPDFGVFDRSILGRAPAEQPLLTNNGPDSRPVSPGETICYLVDKKTLFGNDKRSDDTHESRDVGKEESGHQNSRRAESKTVYISANTCSRPTLKSKDKDNNPETAPQLSLYTSTSSKIKCPNSSNYNKTNPDLQRIPFDEGAAMVTVNATDAIYISVAAPNITKKHSGDWKYQIAISFDEYYHNYDSQNGTARLLLMDFDSTSALLVTSNLTEDSSETQQIMKRPPPYQLFVGDEKLKSIDGLRHSACGLTQSAEIWANGNKTGRHNDLVTTGVTTRGPGQLPKQQFLIAGLNHSTSYSGILVKMPEGNSKRAGQTTGGGGTVYRATSFQTSSSSNCKMVTNLDFCNETQYAVPGNEKKFNNTALAKHYDDYAREMYANFEKVLMQMPCETPPESRYSLARSCDDCRQAYKRWLCTVTIPRCEDVMGGGRHSVVRNAFQAFPNGTELPDNFRKGLTLSANNSSRNAWIDETVNPGPYKELLPCEDICYDVVQSCPSAMNLKCPQPGFPSFEVSYGQRNPDTSSITCNYPGEARTRTSAANIAQTPQQRRRNEAFAKVNENKMGKAEQQVKKRVEKVQKSPISMFWITILGFVIFGGLVFEALSRFFG</sequence>
<feature type="region of interest" description="Disordered" evidence="7">
    <location>
        <begin position="110"/>
        <end position="188"/>
    </location>
</feature>
<keyword evidence="6 8" id="KW-0472">Membrane</keyword>
<dbReference type="EMBL" id="JAOQBH010000017">
    <property type="protein sequence ID" value="KAJ4123325.1"/>
    <property type="molecule type" value="Genomic_DNA"/>
</dbReference>
<evidence type="ECO:0000256" key="4">
    <source>
        <dbReference type="ARBA" id="ARBA00022824"/>
    </source>
</evidence>
<evidence type="ECO:0000313" key="11">
    <source>
        <dbReference type="Proteomes" id="UP001152024"/>
    </source>
</evidence>
<comment type="similarity">
    <text evidence="2">Belongs to the RAMP4 family.</text>
</comment>
<organism evidence="10 11">
    <name type="scientific">Fusarium equiseti</name>
    <name type="common">Fusarium scirpi</name>
    <dbReference type="NCBI Taxonomy" id="61235"/>
    <lineage>
        <taxon>Eukaryota</taxon>
        <taxon>Fungi</taxon>
        <taxon>Dikarya</taxon>
        <taxon>Ascomycota</taxon>
        <taxon>Pezizomycotina</taxon>
        <taxon>Sordariomycetes</taxon>
        <taxon>Hypocreomycetidae</taxon>
        <taxon>Hypocreales</taxon>
        <taxon>Nectriaceae</taxon>
        <taxon>Fusarium</taxon>
        <taxon>Fusarium incarnatum-equiseti species complex</taxon>
    </lineage>
</organism>
<keyword evidence="4" id="KW-0256">Endoplasmic reticulum</keyword>
<feature type="compositionally biased region" description="Polar residues" evidence="7">
    <location>
        <begin position="162"/>
        <end position="188"/>
    </location>
</feature>